<comment type="caution">
    <text evidence="3">The sequence shown here is derived from an EMBL/GenBank/DDBJ whole genome shotgun (WGS) entry which is preliminary data.</text>
</comment>
<evidence type="ECO:0000313" key="3">
    <source>
        <dbReference type="EMBL" id="MBU7597634.1"/>
    </source>
</evidence>
<sequence length="424" mass="44839">MSKGHVSRRALLGLAAVAGTASLAGCAGDSGKEEDPPSKPSAEPGRAWDHLRLTEGWDSEYVSLAATSREDIWALGVRGLSSDNPARMRLFLDHWDGRKWREHELPDELPPGDGHFGLAAAGRGDGVWLVARSKEGELHAHRWDGDAWRALPPTAAGKPARPDFSGADIPLAAAESDLLWLVVDGEVRHWSGSGWQAPALTFTATDLAVIPSSDGGTPKVWAVGRTAPECEDGECYPQPASARWGDGGWSPVEMPAYRFPDPVPPEASAGLDAVVADDDRLWALGRHDFNHGEAEDEPEAETILLTGDGTGWSKSKLPRLNRAVATRTTVTDGRGGLLLDHGRHLTADGKLHRVAWPPEVPGPAEGGSPSPGGRRGKQQMNWNVACRVPGTTTILAAGAVLAPNGSAGTTPTRATVVRLELPGG</sequence>
<organism evidence="3 4">
    <name type="scientific">Streptomyces tardus</name>
    <dbReference type="NCBI Taxonomy" id="2780544"/>
    <lineage>
        <taxon>Bacteria</taxon>
        <taxon>Bacillati</taxon>
        <taxon>Actinomycetota</taxon>
        <taxon>Actinomycetes</taxon>
        <taxon>Kitasatosporales</taxon>
        <taxon>Streptomycetaceae</taxon>
        <taxon>Streptomyces</taxon>
    </lineage>
</organism>
<accession>A0A949N481</accession>
<feature type="compositionally biased region" description="Low complexity" evidence="1">
    <location>
        <begin position="354"/>
        <end position="372"/>
    </location>
</feature>
<evidence type="ECO:0000256" key="1">
    <source>
        <dbReference type="SAM" id="MobiDB-lite"/>
    </source>
</evidence>
<dbReference type="AlphaFoldDB" id="A0A949N481"/>
<evidence type="ECO:0000256" key="2">
    <source>
        <dbReference type="SAM" id="SignalP"/>
    </source>
</evidence>
<proteinExistence type="predicted"/>
<feature type="region of interest" description="Disordered" evidence="1">
    <location>
        <begin position="354"/>
        <end position="378"/>
    </location>
</feature>
<dbReference type="RefSeq" id="WP_211041522.1">
    <property type="nucleotide sequence ID" value="NZ_JAELVF020000001.1"/>
</dbReference>
<dbReference type="EMBL" id="JAELVF020000001">
    <property type="protein sequence ID" value="MBU7597634.1"/>
    <property type="molecule type" value="Genomic_DNA"/>
</dbReference>
<feature type="chain" id="PRO_5038471363" evidence="2">
    <location>
        <begin position="28"/>
        <end position="424"/>
    </location>
</feature>
<keyword evidence="2" id="KW-0732">Signal</keyword>
<dbReference type="PROSITE" id="PS51257">
    <property type="entry name" value="PROKAR_LIPOPROTEIN"/>
    <property type="match status" value="1"/>
</dbReference>
<name>A0A949N481_9ACTN</name>
<dbReference type="SUPFAM" id="SSF89372">
    <property type="entry name" value="Fucose-specific lectin"/>
    <property type="match status" value="1"/>
</dbReference>
<evidence type="ECO:0000313" key="4">
    <source>
        <dbReference type="Proteomes" id="UP000694501"/>
    </source>
</evidence>
<gene>
    <name evidence="3" type="ORF">JGS22_008380</name>
</gene>
<keyword evidence="4" id="KW-1185">Reference proteome</keyword>
<dbReference type="InterPro" id="IPR006311">
    <property type="entry name" value="TAT_signal"/>
</dbReference>
<feature type="signal peptide" evidence="2">
    <location>
        <begin position="1"/>
        <end position="27"/>
    </location>
</feature>
<protein>
    <submittedName>
        <fullName evidence="3">Uncharacterized protein</fullName>
    </submittedName>
</protein>
<dbReference type="Proteomes" id="UP000694501">
    <property type="component" value="Unassembled WGS sequence"/>
</dbReference>
<reference evidence="3" key="1">
    <citation type="submission" date="2021-06" db="EMBL/GenBank/DDBJ databases">
        <title>Sequencing of actinobacteria type strains.</title>
        <authorList>
            <person name="Nguyen G.-S."/>
            <person name="Wentzel A."/>
        </authorList>
    </citation>
    <scope>NUCLEOTIDE SEQUENCE</scope>
    <source>
        <strain evidence="3">P38-E01</strain>
    </source>
</reference>
<dbReference type="PROSITE" id="PS51318">
    <property type="entry name" value="TAT"/>
    <property type="match status" value="1"/>
</dbReference>
<feature type="region of interest" description="Disordered" evidence="1">
    <location>
        <begin position="25"/>
        <end position="47"/>
    </location>
</feature>